<comment type="caution">
    <text evidence="2">The sequence shown here is derived from an EMBL/GenBank/DDBJ whole genome shotgun (WGS) entry which is preliminary data.</text>
</comment>
<feature type="compositionally biased region" description="Basic and acidic residues" evidence="1">
    <location>
        <begin position="121"/>
        <end position="138"/>
    </location>
</feature>
<name>A0A9D5C6B9_9LILI</name>
<dbReference type="Proteomes" id="UP001085076">
    <property type="component" value="Miscellaneous, Linkage group lg07"/>
</dbReference>
<reference evidence="2" key="1">
    <citation type="submission" date="2021-03" db="EMBL/GenBank/DDBJ databases">
        <authorList>
            <person name="Li Z."/>
            <person name="Yang C."/>
        </authorList>
    </citation>
    <scope>NUCLEOTIDE SEQUENCE</scope>
    <source>
        <strain evidence="2">Dzin_1.0</strain>
        <tissue evidence="2">Leaf</tissue>
    </source>
</reference>
<accession>A0A9D5C6B9</accession>
<dbReference type="AlphaFoldDB" id="A0A9D5C6B9"/>
<evidence type="ECO:0000256" key="1">
    <source>
        <dbReference type="SAM" id="MobiDB-lite"/>
    </source>
</evidence>
<sequence length="158" mass="17206">MVLTNTSTKEREQLLSGAIPGQRRSDSQSAVADGGETARQTATMSRVWRRETSPVPATVGIQAPPRHHRGTTTAHNSPRREGVSYAEATGGAGGQHSFIMEALATMRSPPHLSSEDDERGWEDVHFKRKRRDDERREPPPLGLGTRQGSPPTSGHPPV</sequence>
<reference evidence="2" key="2">
    <citation type="journal article" date="2022" name="Hortic Res">
        <title>The genome of Dioscorea zingiberensis sheds light on the biosynthesis, origin and evolution of the medicinally important diosgenin saponins.</title>
        <authorList>
            <person name="Li Y."/>
            <person name="Tan C."/>
            <person name="Li Z."/>
            <person name="Guo J."/>
            <person name="Li S."/>
            <person name="Chen X."/>
            <person name="Wang C."/>
            <person name="Dai X."/>
            <person name="Yang H."/>
            <person name="Song W."/>
            <person name="Hou L."/>
            <person name="Xu J."/>
            <person name="Tong Z."/>
            <person name="Xu A."/>
            <person name="Yuan X."/>
            <person name="Wang W."/>
            <person name="Yang Q."/>
            <person name="Chen L."/>
            <person name="Sun Z."/>
            <person name="Wang K."/>
            <person name="Pan B."/>
            <person name="Chen J."/>
            <person name="Bao Y."/>
            <person name="Liu F."/>
            <person name="Qi X."/>
            <person name="Gang D.R."/>
            <person name="Wen J."/>
            <person name="Li J."/>
        </authorList>
    </citation>
    <scope>NUCLEOTIDE SEQUENCE</scope>
    <source>
        <strain evidence="2">Dzin_1.0</strain>
    </source>
</reference>
<dbReference type="EMBL" id="JAGGNH010000007">
    <property type="protein sequence ID" value="KAJ0967133.1"/>
    <property type="molecule type" value="Genomic_DNA"/>
</dbReference>
<evidence type="ECO:0000313" key="2">
    <source>
        <dbReference type="EMBL" id="KAJ0967133.1"/>
    </source>
</evidence>
<organism evidence="2 3">
    <name type="scientific">Dioscorea zingiberensis</name>
    <dbReference type="NCBI Taxonomy" id="325984"/>
    <lineage>
        <taxon>Eukaryota</taxon>
        <taxon>Viridiplantae</taxon>
        <taxon>Streptophyta</taxon>
        <taxon>Embryophyta</taxon>
        <taxon>Tracheophyta</taxon>
        <taxon>Spermatophyta</taxon>
        <taxon>Magnoliopsida</taxon>
        <taxon>Liliopsida</taxon>
        <taxon>Dioscoreales</taxon>
        <taxon>Dioscoreaceae</taxon>
        <taxon>Dioscorea</taxon>
    </lineage>
</organism>
<gene>
    <name evidence="2" type="ORF">J5N97_024050</name>
</gene>
<evidence type="ECO:0000313" key="3">
    <source>
        <dbReference type="Proteomes" id="UP001085076"/>
    </source>
</evidence>
<proteinExistence type="predicted"/>
<keyword evidence="3" id="KW-1185">Reference proteome</keyword>
<feature type="region of interest" description="Disordered" evidence="1">
    <location>
        <begin position="1"/>
        <end position="158"/>
    </location>
</feature>
<protein>
    <submittedName>
        <fullName evidence="2">Uncharacterized protein</fullName>
    </submittedName>
</protein>